<evidence type="ECO:0000256" key="1">
    <source>
        <dbReference type="SAM" id="MobiDB-lite"/>
    </source>
</evidence>
<dbReference type="Proteomes" id="UP000000763">
    <property type="component" value="Chromosome 8"/>
</dbReference>
<sequence>MAMAMAMASRPSHSAALFCLALLLLLLHALPHASTAKVPAAANRHHRAGNATATSRRALSTGTEGWAAPSVIDLREPPPPSATTAPPPPPPRAPPGGEGCAARLRGRLTEDCFQLPHATCAVYPYDAEARAVDRASPVGGARAACLHPLCVSPGSSLERNLSSLYAARCQGRWGDPLHAYCVATTLVAQHGGTWRTLPVVPLAAADPASASASAGDVCYVELAHLNYREGYFVRCPAFNCSHHPHVSCTEFPPSAVAAAVWEHRRTTYRDTVGPLFGRYTYDA</sequence>
<feature type="compositionally biased region" description="Polar residues" evidence="1">
    <location>
        <begin position="54"/>
        <end position="63"/>
    </location>
</feature>
<proteinExistence type="predicted"/>
<protein>
    <submittedName>
        <fullName evidence="3">Os08g0345100 protein</fullName>
    </submittedName>
</protein>
<dbReference type="EMBL" id="AP008214">
    <property type="protein sequence ID" value="BAF23514.2"/>
    <property type="molecule type" value="Genomic_DNA"/>
</dbReference>
<reference evidence="3 4" key="1">
    <citation type="journal article" date="2005" name="Nature">
        <title>The map-based sequence of the rice genome.</title>
        <authorList>
            <consortium name="International rice genome sequencing project (IRGSP)"/>
            <person name="Matsumoto T."/>
            <person name="Wu J."/>
            <person name="Kanamori H."/>
            <person name="Katayose Y."/>
            <person name="Fujisawa M."/>
            <person name="Namiki N."/>
            <person name="Mizuno H."/>
            <person name="Yamamoto K."/>
            <person name="Antonio B.A."/>
            <person name="Baba T."/>
            <person name="Sakata K."/>
            <person name="Nagamura Y."/>
            <person name="Aoki H."/>
            <person name="Arikawa K."/>
            <person name="Arita K."/>
            <person name="Bito T."/>
            <person name="Chiden Y."/>
            <person name="Fujitsuka N."/>
            <person name="Fukunaka R."/>
            <person name="Hamada M."/>
            <person name="Harada C."/>
            <person name="Hayashi A."/>
            <person name="Hijishita S."/>
            <person name="Honda M."/>
            <person name="Hosokawa S."/>
            <person name="Ichikawa Y."/>
            <person name="Idonuma A."/>
            <person name="Iijima M."/>
            <person name="Ikeda M."/>
            <person name="Ikeno M."/>
            <person name="Ito K."/>
            <person name="Ito S."/>
            <person name="Ito T."/>
            <person name="Ito Y."/>
            <person name="Ito Y."/>
            <person name="Iwabuchi A."/>
            <person name="Kamiya K."/>
            <person name="Karasawa W."/>
            <person name="Kurita K."/>
            <person name="Katagiri S."/>
            <person name="Kikuta A."/>
            <person name="Kobayashi H."/>
            <person name="Kobayashi N."/>
            <person name="Machita K."/>
            <person name="Maehara T."/>
            <person name="Masukawa M."/>
            <person name="Mizubayashi T."/>
            <person name="Mukai Y."/>
            <person name="Nagasaki H."/>
            <person name="Nagata Y."/>
            <person name="Naito S."/>
            <person name="Nakashima M."/>
            <person name="Nakama Y."/>
            <person name="Nakamichi Y."/>
            <person name="Nakamura M."/>
            <person name="Meguro A."/>
            <person name="Negishi M."/>
            <person name="Ohta I."/>
            <person name="Ohta T."/>
            <person name="Okamoto M."/>
            <person name="Ono N."/>
            <person name="Saji S."/>
            <person name="Sakaguchi M."/>
            <person name="Sakai K."/>
            <person name="Shibata M."/>
            <person name="Shimokawa T."/>
            <person name="Song J."/>
            <person name="Takazaki Y."/>
            <person name="Terasawa K."/>
            <person name="Tsugane M."/>
            <person name="Tsuji K."/>
            <person name="Ueda S."/>
            <person name="Waki K."/>
            <person name="Yamagata H."/>
            <person name="Yamamoto M."/>
            <person name="Yamamoto S."/>
            <person name="Yamane H."/>
            <person name="Yoshiki S."/>
            <person name="Yoshihara R."/>
            <person name="Yukawa K."/>
            <person name="Zhong H."/>
            <person name="Yano M."/>
            <person name="Yuan Q."/>
            <person name="Ouyang S."/>
            <person name="Liu J."/>
            <person name="Jones K.M."/>
            <person name="Gansberger K."/>
            <person name="Moffat K."/>
            <person name="Hill J."/>
            <person name="Bera J."/>
            <person name="Fadrosh D."/>
            <person name="Jin S."/>
            <person name="Johri S."/>
            <person name="Kim M."/>
            <person name="Overton L."/>
            <person name="Reardon M."/>
            <person name="Tsitrin T."/>
            <person name="Vuong H."/>
            <person name="Weaver B."/>
            <person name="Ciecko A."/>
            <person name="Tallon L."/>
            <person name="Jackson J."/>
            <person name="Pai G."/>
            <person name="Aken S.V."/>
            <person name="Utterback T."/>
            <person name="Reidmuller S."/>
            <person name="Feldblyum T."/>
            <person name="Hsiao J."/>
            <person name="Zismann V."/>
            <person name="Iobst S."/>
            <person name="de Vazeille A.R."/>
            <person name="Buell C.R."/>
            <person name="Ying K."/>
            <person name="Li Y."/>
            <person name="Lu T."/>
            <person name="Huang Y."/>
            <person name="Zhao Q."/>
            <person name="Feng Q."/>
            <person name="Zhang L."/>
            <person name="Zhu J."/>
            <person name="Weng Q."/>
            <person name="Mu J."/>
            <person name="Lu Y."/>
            <person name="Fan D."/>
            <person name="Liu Y."/>
            <person name="Guan J."/>
            <person name="Zhang Y."/>
            <person name="Yu S."/>
            <person name="Liu X."/>
            <person name="Zhang Y."/>
            <person name="Hong G."/>
            <person name="Han B."/>
            <person name="Choisne N."/>
            <person name="Demange N."/>
            <person name="Orjeda G."/>
            <person name="Samain S."/>
            <person name="Cattolico L."/>
            <person name="Pelletier E."/>
            <person name="Couloux A."/>
            <person name="Segurens B."/>
            <person name="Wincker P."/>
            <person name="D'Hont A."/>
            <person name="Scarpelli C."/>
            <person name="Weissenbach J."/>
            <person name="Salanoubat M."/>
            <person name="Quetier F."/>
            <person name="Yu Y."/>
            <person name="Kim H.R."/>
            <person name="Rambo T."/>
            <person name="Currie J."/>
            <person name="Collura K."/>
            <person name="Luo M."/>
            <person name="Yang T."/>
            <person name="Ammiraju J.S.S."/>
            <person name="Engler F."/>
            <person name="Soderlund C."/>
            <person name="Wing R.A."/>
            <person name="Palmer L.E."/>
            <person name="de la Bastide M."/>
            <person name="Spiegel L."/>
            <person name="Nascimento L."/>
            <person name="Zutavern T."/>
            <person name="O'Shaughnessy A."/>
            <person name="Dike S."/>
            <person name="Dedhia N."/>
            <person name="Preston R."/>
            <person name="Balija V."/>
            <person name="McCombie W.R."/>
            <person name="Chow T."/>
            <person name="Chen H."/>
            <person name="Chung M."/>
            <person name="Chen C."/>
            <person name="Shaw J."/>
            <person name="Wu H."/>
            <person name="Hsiao K."/>
            <person name="Chao Y."/>
            <person name="Chu M."/>
            <person name="Cheng C."/>
            <person name="Hour A."/>
            <person name="Lee P."/>
            <person name="Lin S."/>
            <person name="Lin Y."/>
            <person name="Liou J."/>
            <person name="Liu S."/>
            <person name="Hsing Y."/>
            <person name="Raghuvanshi S."/>
            <person name="Mohanty A."/>
            <person name="Bharti A.K."/>
            <person name="Gaur A."/>
            <person name="Gupta V."/>
            <person name="Kumar D."/>
            <person name="Ravi V."/>
            <person name="Vij S."/>
            <person name="Kapur A."/>
            <person name="Khurana P."/>
            <person name="Khurana P."/>
            <person name="Khurana J.P."/>
            <person name="Tyagi A.K."/>
            <person name="Gaikwad K."/>
            <person name="Singh A."/>
            <person name="Dalal V."/>
            <person name="Srivastava S."/>
            <person name="Dixit A."/>
            <person name="Pal A.K."/>
            <person name="Ghazi I.A."/>
            <person name="Yadav M."/>
            <person name="Pandit A."/>
            <person name="Bhargava A."/>
            <person name="Sureshbabu K."/>
            <person name="Batra K."/>
            <person name="Sharma T.R."/>
            <person name="Mohapatra T."/>
            <person name="Singh N.K."/>
            <person name="Messing J."/>
            <person name="Nelson A.B."/>
            <person name="Fuks G."/>
            <person name="Kavchok S."/>
            <person name="Keizer G."/>
            <person name="Linton E."/>
            <person name="Llaca V."/>
            <person name="Song R."/>
            <person name="Tanyolac B."/>
            <person name="Young S."/>
            <person name="Ho-Il K."/>
            <person name="Hahn J.H."/>
            <person name="Sangsakoo G."/>
            <person name="Vanavichit A."/>
            <person name="de Mattos Luiz.A.T."/>
            <person name="Zimmer P.D."/>
            <person name="Malone G."/>
            <person name="Dellagostin O."/>
            <person name="de Oliveira A.C."/>
            <person name="Bevan M."/>
            <person name="Bancroft I."/>
            <person name="Minx P."/>
            <person name="Cordum H."/>
            <person name="Wilson R."/>
            <person name="Cheng Z."/>
            <person name="Jin W."/>
            <person name="Jiang J."/>
            <person name="Leong S.A."/>
            <person name="Iwama H."/>
            <person name="Gojobori T."/>
            <person name="Itoh T."/>
            <person name="Niimura Y."/>
            <person name="Fujii Y."/>
            <person name="Habara T."/>
            <person name="Sakai H."/>
            <person name="Sato Y."/>
            <person name="Wilson G."/>
            <person name="Kumar K."/>
            <person name="McCouch S."/>
            <person name="Juretic N."/>
            <person name="Hoen D."/>
            <person name="Wright S."/>
            <person name="Bruskiewich R."/>
            <person name="Bureau T."/>
            <person name="Miyao A."/>
            <person name="Hirochika H."/>
            <person name="Nishikawa T."/>
            <person name="Kadowaki K."/>
            <person name="Sugiura M."/>
            <person name="Burr B."/>
            <person name="Sasaki T."/>
        </authorList>
    </citation>
    <scope>NUCLEOTIDE SEQUENCE [LARGE SCALE GENOMIC DNA]</scope>
    <source>
        <strain evidence="4">cv. Nipponbare</strain>
    </source>
</reference>
<feature type="chain" id="PRO_5004174106" evidence="2">
    <location>
        <begin position="36"/>
        <end position="283"/>
    </location>
</feature>
<organism evidence="3 4">
    <name type="scientific">Oryza sativa subsp. japonica</name>
    <name type="common">Rice</name>
    <dbReference type="NCBI Taxonomy" id="39947"/>
    <lineage>
        <taxon>Eukaryota</taxon>
        <taxon>Viridiplantae</taxon>
        <taxon>Streptophyta</taxon>
        <taxon>Embryophyta</taxon>
        <taxon>Tracheophyta</taxon>
        <taxon>Spermatophyta</taxon>
        <taxon>Magnoliopsida</taxon>
        <taxon>Liliopsida</taxon>
        <taxon>Poales</taxon>
        <taxon>Poaceae</taxon>
        <taxon>BOP clade</taxon>
        <taxon>Oryzoideae</taxon>
        <taxon>Oryzeae</taxon>
        <taxon>Oryzinae</taxon>
        <taxon>Oryza</taxon>
        <taxon>Oryza sativa</taxon>
    </lineage>
</organism>
<evidence type="ECO:0000256" key="2">
    <source>
        <dbReference type="SAM" id="SignalP"/>
    </source>
</evidence>
<dbReference type="AlphaFoldDB" id="Q0J6A1"/>
<feature type="signal peptide" evidence="2">
    <location>
        <begin position="1"/>
        <end position="35"/>
    </location>
</feature>
<name>Q0J6A1_ORYSJ</name>
<reference evidence="4" key="2">
    <citation type="journal article" date="2008" name="Nucleic Acids Res.">
        <title>The rice annotation project database (RAP-DB): 2008 update.</title>
        <authorList>
            <consortium name="The rice annotation project (RAP)"/>
        </authorList>
    </citation>
    <scope>GENOME REANNOTATION</scope>
    <source>
        <strain evidence="4">cv. Nipponbare</strain>
    </source>
</reference>
<evidence type="ECO:0000313" key="4">
    <source>
        <dbReference type="Proteomes" id="UP000000763"/>
    </source>
</evidence>
<feature type="compositionally biased region" description="Pro residues" evidence="1">
    <location>
        <begin position="77"/>
        <end position="94"/>
    </location>
</feature>
<keyword evidence="2" id="KW-0732">Signal</keyword>
<evidence type="ECO:0000313" key="3">
    <source>
        <dbReference type="EMBL" id="BAF23514.2"/>
    </source>
</evidence>
<gene>
    <name evidence="3" type="ordered locus">Os08g0345100</name>
</gene>
<feature type="region of interest" description="Disordered" evidence="1">
    <location>
        <begin position="39"/>
        <end position="99"/>
    </location>
</feature>
<accession>Q0J6A1</accession>
<dbReference type="KEGG" id="dosa:Os08g0345100"/>